<accession>A0A9Q9AZ71</accession>
<dbReference type="Gene3D" id="3.90.79.10">
    <property type="entry name" value="Nucleoside Triphosphate Pyrophosphohydrolase"/>
    <property type="match status" value="1"/>
</dbReference>
<dbReference type="PRINTS" id="PR00502">
    <property type="entry name" value="NUDIXFAMILY"/>
</dbReference>
<evidence type="ECO:0000313" key="5">
    <source>
        <dbReference type="Proteomes" id="UP001056384"/>
    </source>
</evidence>
<gene>
    <name evidence="4" type="ORF">Slin15195_G085440</name>
</gene>
<dbReference type="CDD" id="cd02883">
    <property type="entry name" value="NUDIX_Hydrolase"/>
    <property type="match status" value="1"/>
</dbReference>
<sequence>MADSRTYTMLNDPALDTKIENLPPGIRFVATGAIFRELSAEESTTGPQLLTVRRAPDEKAFPNYWELPGGKVDPGETIRQGLVREIFEETGLTVREVVGKLSEVSWTSPKGVAWQQFSYVVTVQQPVEVRLDPVEHAEWRWSKEEDVPAMDRLPNQKKLMAEAFTFENERLARKPDKL</sequence>
<dbReference type="EMBL" id="CP099424">
    <property type="protein sequence ID" value="USW55225.1"/>
    <property type="molecule type" value="Genomic_DNA"/>
</dbReference>
<evidence type="ECO:0000256" key="1">
    <source>
        <dbReference type="ARBA" id="ARBA00022801"/>
    </source>
</evidence>
<organism evidence="4 5">
    <name type="scientific">Septoria linicola</name>
    <dbReference type="NCBI Taxonomy" id="215465"/>
    <lineage>
        <taxon>Eukaryota</taxon>
        <taxon>Fungi</taxon>
        <taxon>Dikarya</taxon>
        <taxon>Ascomycota</taxon>
        <taxon>Pezizomycotina</taxon>
        <taxon>Dothideomycetes</taxon>
        <taxon>Dothideomycetidae</taxon>
        <taxon>Mycosphaerellales</taxon>
        <taxon>Mycosphaerellaceae</taxon>
        <taxon>Septoria</taxon>
    </lineage>
</organism>
<protein>
    <submittedName>
        <fullName evidence="4">NUDIX hydrolase domain-containing protein</fullName>
    </submittedName>
</protein>
<dbReference type="PANTHER" id="PTHR43736:SF1">
    <property type="entry name" value="DIHYDRONEOPTERIN TRIPHOSPHATE DIPHOSPHATASE"/>
    <property type="match status" value="1"/>
</dbReference>
<evidence type="ECO:0000256" key="2">
    <source>
        <dbReference type="RuleBase" id="RU003476"/>
    </source>
</evidence>
<keyword evidence="1 2" id="KW-0378">Hydrolase</keyword>
<keyword evidence="5" id="KW-1185">Reference proteome</keyword>
<dbReference type="Proteomes" id="UP001056384">
    <property type="component" value="Chromosome 7"/>
</dbReference>
<reference evidence="4" key="1">
    <citation type="submission" date="2022-06" db="EMBL/GenBank/DDBJ databases">
        <title>Complete genome sequences of two strains of the flax pathogen Septoria linicola.</title>
        <authorList>
            <person name="Lapalu N."/>
            <person name="Simon A."/>
            <person name="Demenou B."/>
            <person name="Paumier D."/>
            <person name="Guillot M.-P."/>
            <person name="Gout L."/>
            <person name="Valade R."/>
        </authorList>
    </citation>
    <scope>NUCLEOTIDE SEQUENCE</scope>
    <source>
        <strain evidence="4">SE15195</strain>
    </source>
</reference>
<dbReference type="PROSITE" id="PS00893">
    <property type="entry name" value="NUDIX_BOX"/>
    <property type="match status" value="1"/>
</dbReference>
<name>A0A9Q9AZ71_9PEZI</name>
<dbReference type="InterPro" id="IPR020084">
    <property type="entry name" value="NUDIX_hydrolase_CS"/>
</dbReference>
<dbReference type="InterPro" id="IPR020476">
    <property type="entry name" value="Nudix_hydrolase"/>
</dbReference>
<dbReference type="GO" id="GO:0016787">
    <property type="term" value="F:hydrolase activity"/>
    <property type="evidence" value="ECO:0007669"/>
    <property type="project" value="UniProtKB-KW"/>
</dbReference>
<dbReference type="Pfam" id="PF00293">
    <property type="entry name" value="NUDIX"/>
    <property type="match status" value="1"/>
</dbReference>
<dbReference type="InterPro" id="IPR000086">
    <property type="entry name" value="NUDIX_hydrolase_dom"/>
</dbReference>
<dbReference type="PROSITE" id="PS51462">
    <property type="entry name" value="NUDIX"/>
    <property type="match status" value="1"/>
</dbReference>
<feature type="domain" description="Nudix hydrolase" evidence="3">
    <location>
        <begin position="25"/>
        <end position="166"/>
    </location>
</feature>
<dbReference type="AlphaFoldDB" id="A0A9Q9AZ71"/>
<comment type="similarity">
    <text evidence="2">Belongs to the Nudix hydrolase family.</text>
</comment>
<dbReference type="PANTHER" id="PTHR43736">
    <property type="entry name" value="ADP-RIBOSE PYROPHOSPHATASE"/>
    <property type="match status" value="1"/>
</dbReference>
<evidence type="ECO:0000313" key="4">
    <source>
        <dbReference type="EMBL" id="USW55225.1"/>
    </source>
</evidence>
<proteinExistence type="inferred from homology"/>
<dbReference type="InterPro" id="IPR015797">
    <property type="entry name" value="NUDIX_hydrolase-like_dom_sf"/>
</dbReference>
<evidence type="ECO:0000259" key="3">
    <source>
        <dbReference type="PROSITE" id="PS51462"/>
    </source>
</evidence>
<dbReference type="SUPFAM" id="SSF55811">
    <property type="entry name" value="Nudix"/>
    <property type="match status" value="1"/>
</dbReference>